<name>A0ABS1GK78_9AQUI</name>
<dbReference type="EMBL" id="JAACYA010000002">
    <property type="protein sequence ID" value="MBK3333325.1"/>
    <property type="molecule type" value="Genomic_DNA"/>
</dbReference>
<dbReference type="Pfam" id="PF02223">
    <property type="entry name" value="Thymidylate_kin"/>
    <property type="match status" value="1"/>
</dbReference>
<dbReference type="NCBIfam" id="TIGR00041">
    <property type="entry name" value="DTMP_kinase"/>
    <property type="match status" value="1"/>
</dbReference>
<comment type="caution">
    <text evidence="10">The sequence shown here is derived from an EMBL/GenBank/DDBJ whole genome shotgun (WGS) entry which is preliminary data.</text>
</comment>
<protein>
    <recommendedName>
        <fullName evidence="8">Thymidylate kinase</fullName>
        <ecNumber evidence="8">2.7.4.9</ecNumber>
    </recommendedName>
    <alternativeName>
        <fullName evidence="8">dTMP kinase</fullName>
    </alternativeName>
</protein>
<evidence type="ECO:0000256" key="4">
    <source>
        <dbReference type="ARBA" id="ARBA00022741"/>
    </source>
</evidence>
<keyword evidence="3 8" id="KW-0545">Nucleotide biosynthesis</keyword>
<keyword evidence="11" id="KW-1185">Reference proteome</keyword>
<dbReference type="Gene3D" id="3.40.50.300">
    <property type="entry name" value="P-loop containing nucleotide triphosphate hydrolases"/>
    <property type="match status" value="1"/>
</dbReference>
<evidence type="ECO:0000256" key="7">
    <source>
        <dbReference type="ARBA" id="ARBA00048743"/>
    </source>
</evidence>
<gene>
    <name evidence="8" type="primary">tmk</name>
    <name evidence="10" type="ORF">GWK41_09610</name>
</gene>
<feature type="domain" description="Thymidylate kinase-like" evidence="9">
    <location>
        <begin position="8"/>
        <end position="195"/>
    </location>
</feature>
<keyword evidence="6 8" id="KW-0067">ATP-binding</keyword>
<comment type="similarity">
    <text evidence="1 8">Belongs to the thymidylate kinase family.</text>
</comment>
<dbReference type="InterPro" id="IPR018094">
    <property type="entry name" value="Thymidylate_kinase"/>
</dbReference>
<dbReference type="GO" id="GO:0004798">
    <property type="term" value="F:dTMP kinase activity"/>
    <property type="evidence" value="ECO:0007669"/>
    <property type="project" value="UniProtKB-EC"/>
</dbReference>
<dbReference type="InterPro" id="IPR018095">
    <property type="entry name" value="Thymidylate_kin_CS"/>
</dbReference>
<keyword evidence="4 8" id="KW-0547">Nucleotide-binding</keyword>
<comment type="function">
    <text evidence="8">Phosphorylation of dTMP to form dTDP in both de novo and salvage pathways of dTTP synthesis.</text>
</comment>
<dbReference type="HAMAP" id="MF_00165">
    <property type="entry name" value="Thymidylate_kinase"/>
    <property type="match status" value="1"/>
</dbReference>
<dbReference type="Proteomes" id="UP000772812">
    <property type="component" value="Unassembled WGS sequence"/>
</dbReference>
<evidence type="ECO:0000256" key="3">
    <source>
        <dbReference type="ARBA" id="ARBA00022727"/>
    </source>
</evidence>
<dbReference type="InterPro" id="IPR027417">
    <property type="entry name" value="P-loop_NTPase"/>
</dbReference>
<accession>A0ABS1GK78</accession>
<evidence type="ECO:0000256" key="8">
    <source>
        <dbReference type="HAMAP-Rule" id="MF_00165"/>
    </source>
</evidence>
<evidence type="ECO:0000256" key="2">
    <source>
        <dbReference type="ARBA" id="ARBA00022679"/>
    </source>
</evidence>
<reference evidence="10 11" key="1">
    <citation type="journal article" date="2021" name="Syst. Appl. Microbiol.">
        <title>Persephonella atlantica sp. nov.: How to adapt to physico-chemical gradients in high temperature hydrothermal habitats.</title>
        <authorList>
            <person name="Francois D.X."/>
            <person name="Godfroy A."/>
            <person name="Mathien C."/>
            <person name="Aube J."/>
            <person name="Cathalot C."/>
            <person name="Lesongeur F."/>
            <person name="L'Haridon S."/>
            <person name="Philippon X."/>
            <person name="Roussel E.G."/>
        </authorList>
    </citation>
    <scope>NUCLEOTIDE SEQUENCE [LARGE SCALE GENOMIC DNA]</scope>
    <source>
        <strain evidence="10 11">MO1340</strain>
    </source>
</reference>
<dbReference type="CDD" id="cd01672">
    <property type="entry name" value="TMPK"/>
    <property type="match status" value="1"/>
</dbReference>
<dbReference type="PROSITE" id="PS01331">
    <property type="entry name" value="THYMIDYLATE_KINASE"/>
    <property type="match status" value="1"/>
</dbReference>
<evidence type="ECO:0000313" key="10">
    <source>
        <dbReference type="EMBL" id="MBK3333325.1"/>
    </source>
</evidence>
<comment type="catalytic activity">
    <reaction evidence="7 8">
        <text>dTMP + ATP = dTDP + ADP</text>
        <dbReference type="Rhea" id="RHEA:13517"/>
        <dbReference type="ChEBI" id="CHEBI:30616"/>
        <dbReference type="ChEBI" id="CHEBI:58369"/>
        <dbReference type="ChEBI" id="CHEBI:63528"/>
        <dbReference type="ChEBI" id="CHEBI:456216"/>
        <dbReference type="EC" id="2.7.4.9"/>
    </reaction>
</comment>
<dbReference type="InterPro" id="IPR039430">
    <property type="entry name" value="Thymidylate_kin-like_dom"/>
</dbReference>
<proteinExistence type="inferred from homology"/>
<keyword evidence="5 8" id="KW-0418">Kinase</keyword>
<evidence type="ECO:0000256" key="1">
    <source>
        <dbReference type="ARBA" id="ARBA00009776"/>
    </source>
</evidence>
<dbReference type="PANTHER" id="PTHR10344">
    <property type="entry name" value="THYMIDYLATE KINASE"/>
    <property type="match status" value="1"/>
</dbReference>
<dbReference type="SUPFAM" id="SSF52540">
    <property type="entry name" value="P-loop containing nucleoside triphosphate hydrolases"/>
    <property type="match status" value="1"/>
</dbReference>
<organism evidence="10 11">
    <name type="scientific">Persephonella atlantica</name>
    <dbReference type="NCBI Taxonomy" id="2699429"/>
    <lineage>
        <taxon>Bacteria</taxon>
        <taxon>Pseudomonadati</taxon>
        <taxon>Aquificota</taxon>
        <taxon>Aquificia</taxon>
        <taxon>Aquificales</taxon>
        <taxon>Hydrogenothermaceae</taxon>
        <taxon>Persephonella</taxon>
    </lineage>
</organism>
<keyword evidence="2 8" id="KW-0808">Transferase</keyword>
<evidence type="ECO:0000256" key="5">
    <source>
        <dbReference type="ARBA" id="ARBA00022777"/>
    </source>
</evidence>
<evidence type="ECO:0000313" key="11">
    <source>
        <dbReference type="Proteomes" id="UP000772812"/>
    </source>
</evidence>
<evidence type="ECO:0000259" key="9">
    <source>
        <dbReference type="Pfam" id="PF02223"/>
    </source>
</evidence>
<feature type="binding site" evidence="8">
    <location>
        <begin position="10"/>
        <end position="17"/>
    </location>
    <ligand>
        <name>ATP</name>
        <dbReference type="ChEBI" id="CHEBI:30616"/>
    </ligand>
</feature>
<sequence length="205" mass="23807">MEGVFITFEGIEGAGKSTQAKRLYQFLTDKGIKTILTREPGGTKTGKKIREILLSKTEELFPPVAELFLYEADRNFHVHNIIKPYLKKGYIVISDRFIDSTLAYQGYARGLDIKLIKKLNEIASEGIKPDITFLIDIPVKEGMKRIKREKDRIENEDLQFHYRLREGFLKIAQEEKNRIFVIDGTDSEEKIFQQILEILKNRNII</sequence>
<dbReference type="PANTHER" id="PTHR10344:SF4">
    <property type="entry name" value="UMP-CMP KINASE 2, MITOCHONDRIAL"/>
    <property type="match status" value="1"/>
</dbReference>
<evidence type="ECO:0000256" key="6">
    <source>
        <dbReference type="ARBA" id="ARBA00022840"/>
    </source>
</evidence>
<dbReference type="RefSeq" id="WP_200674889.1">
    <property type="nucleotide sequence ID" value="NZ_JAACYA010000002.1"/>
</dbReference>
<dbReference type="EC" id="2.7.4.9" evidence="8"/>